<dbReference type="Proteomes" id="UP000254124">
    <property type="component" value="Unassembled WGS sequence"/>
</dbReference>
<protein>
    <submittedName>
        <fullName evidence="1">Uncharacterized protein</fullName>
    </submittedName>
</protein>
<sequence length="94" mass="9891">MILTKRHANSRKAGGVAFGGKLSGDAAGNFRDTAKAPDGVVAGGYLRPAEMEQPEDAFPSGAVRLRPHTAQQVGIALRIENNHRVTTANILGNQ</sequence>
<gene>
    <name evidence="1" type="ORF">NCTC7295_04807</name>
</gene>
<evidence type="ECO:0000313" key="2">
    <source>
        <dbReference type="Proteomes" id="UP000254124"/>
    </source>
</evidence>
<organism evidence="1 2">
    <name type="scientific">Salmonella enterica subsp. arizonae</name>
    <dbReference type="NCBI Taxonomy" id="59203"/>
    <lineage>
        <taxon>Bacteria</taxon>
        <taxon>Pseudomonadati</taxon>
        <taxon>Pseudomonadota</taxon>
        <taxon>Gammaproteobacteria</taxon>
        <taxon>Enterobacterales</taxon>
        <taxon>Enterobacteriaceae</taxon>
        <taxon>Salmonella</taxon>
    </lineage>
</organism>
<reference evidence="1 2" key="1">
    <citation type="submission" date="2018-06" db="EMBL/GenBank/DDBJ databases">
        <authorList>
            <consortium name="Pathogen Informatics"/>
            <person name="Doyle S."/>
        </authorList>
    </citation>
    <scope>NUCLEOTIDE SEQUENCE [LARGE SCALE GENOMIC DNA]</scope>
    <source>
        <strain evidence="1 2">NCTC7295</strain>
    </source>
</reference>
<dbReference type="EMBL" id="UGWZ01000001">
    <property type="protein sequence ID" value="SUG17068.1"/>
    <property type="molecule type" value="Genomic_DNA"/>
</dbReference>
<accession>A0A379SCD4</accession>
<dbReference type="AlphaFoldDB" id="A0A379SCD4"/>
<evidence type="ECO:0000313" key="1">
    <source>
        <dbReference type="EMBL" id="SUG17068.1"/>
    </source>
</evidence>
<name>A0A379SCD4_SALER</name>
<proteinExistence type="predicted"/>